<proteinExistence type="predicted"/>
<evidence type="ECO:0008006" key="4">
    <source>
        <dbReference type="Google" id="ProtNLM"/>
    </source>
</evidence>
<reference evidence="2 3" key="1">
    <citation type="journal article" date="2019" name="Gigascience">
        <title>Whole-genome sequence of the oriental lung fluke Paragonimus westermani.</title>
        <authorList>
            <person name="Oey H."/>
            <person name="Zakrzewski M."/>
            <person name="Narain K."/>
            <person name="Devi K.R."/>
            <person name="Agatsuma T."/>
            <person name="Nawaratna S."/>
            <person name="Gobert G.N."/>
            <person name="Jones M.K."/>
            <person name="Ragan M.A."/>
            <person name="McManus D.P."/>
            <person name="Krause L."/>
        </authorList>
    </citation>
    <scope>NUCLEOTIDE SEQUENCE [LARGE SCALE GENOMIC DNA]</scope>
    <source>
        <strain evidence="2 3">IND2009</strain>
    </source>
</reference>
<evidence type="ECO:0000256" key="1">
    <source>
        <dbReference type="SAM" id="SignalP"/>
    </source>
</evidence>
<organism evidence="2 3">
    <name type="scientific">Paragonimus westermani</name>
    <dbReference type="NCBI Taxonomy" id="34504"/>
    <lineage>
        <taxon>Eukaryota</taxon>
        <taxon>Metazoa</taxon>
        <taxon>Spiralia</taxon>
        <taxon>Lophotrochozoa</taxon>
        <taxon>Platyhelminthes</taxon>
        <taxon>Trematoda</taxon>
        <taxon>Digenea</taxon>
        <taxon>Plagiorchiida</taxon>
        <taxon>Troglotremata</taxon>
        <taxon>Troglotrematidae</taxon>
        <taxon>Paragonimus</taxon>
    </lineage>
</organism>
<name>A0A5J4NAB7_9TREM</name>
<keyword evidence="3" id="KW-1185">Reference proteome</keyword>
<feature type="signal peptide" evidence="1">
    <location>
        <begin position="1"/>
        <end position="16"/>
    </location>
</feature>
<keyword evidence="1" id="KW-0732">Signal</keyword>
<feature type="chain" id="PRO_5023882969" description="Secreted protein" evidence="1">
    <location>
        <begin position="17"/>
        <end position="83"/>
    </location>
</feature>
<accession>A0A5J4NAB7</accession>
<dbReference type="Proteomes" id="UP000324629">
    <property type="component" value="Unassembled WGS sequence"/>
</dbReference>
<gene>
    <name evidence="2" type="ORF">DEA37_0014356</name>
</gene>
<protein>
    <recommendedName>
        <fullName evidence="4">Secreted protein</fullName>
    </recommendedName>
</protein>
<sequence>MRAILTLLWTSFRSRATEWIYPSRPPSNHRLPLPDLWTLWPSHTKSLLGTWTEVRLVTQRALRWSVHRTWSVYSGHLGMVNFC</sequence>
<comment type="caution">
    <text evidence="2">The sequence shown here is derived from an EMBL/GenBank/DDBJ whole genome shotgun (WGS) entry which is preliminary data.</text>
</comment>
<dbReference type="EMBL" id="QNGE01004786">
    <property type="protein sequence ID" value="KAA3672541.1"/>
    <property type="molecule type" value="Genomic_DNA"/>
</dbReference>
<evidence type="ECO:0000313" key="3">
    <source>
        <dbReference type="Proteomes" id="UP000324629"/>
    </source>
</evidence>
<evidence type="ECO:0000313" key="2">
    <source>
        <dbReference type="EMBL" id="KAA3672541.1"/>
    </source>
</evidence>
<dbReference type="AlphaFoldDB" id="A0A5J4NAB7"/>